<evidence type="ECO:0000256" key="1">
    <source>
        <dbReference type="SAM" id="MobiDB-lite"/>
    </source>
</evidence>
<dbReference type="Proteomes" id="UP001217838">
    <property type="component" value="Unassembled WGS sequence"/>
</dbReference>
<dbReference type="RefSeq" id="WP_272000695.1">
    <property type="nucleotide sequence ID" value="NZ_JAQNDN010000013.1"/>
</dbReference>
<protein>
    <submittedName>
        <fullName evidence="2">Uncharacterized protein</fullName>
    </submittedName>
</protein>
<sequence>MKKPARGSGPPLRFRELRDREPQAEAPDASSLLLVVCPRCEGCAQLVRRHEGRFRTRRDRLHCACGAIQDDPPIRYWLQTPCCGHVLWATGPEHLALLEDYVRSTLRERLRLRLGDRRAIARLPRWLIVARHRDEVLRALARLRRMLPRGTESRQS</sequence>
<organism evidence="2 3">
    <name type="scientific">Nannocystis radixulma</name>
    <dbReference type="NCBI Taxonomy" id="2995305"/>
    <lineage>
        <taxon>Bacteria</taxon>
        <taxon>Pseudomonadati</taxon>
        <taxon>Myxococcota</taxon>
        <taxon>Polyangia</taxon>
        <taxon>Nannocystales</taxon>
        <taxon>Nannocystaceae</taxon>
        <taxon>Nannocystis</taxon>
    </lineage>
</organism>
<proteinExistence type="predicted"/>
<accession>A0ABT5B9K8</accession>
<feature type="region of interest" description="Disordered" evidence="1">
    <location>
        <begin position="1"/>
        <end position="21"/>
    </location>
</feature>
<evidence type="ECO:0000313" key="3">
    <source>
        <dbReference type="Proteomes" id="UP001217838"/>
    </source>
</evidence>
<comment type="caution">
    <text evidence="2">The sequence shown here is derived from an EMBL/GenBank/DDBJ whole genome shotgun (WGS) entry which is preliminary data.</text>
</comment>
<reference evidence="2 3" key="1">
    <citation type="submission" date="2022-11" db="EMBL/GenBank/DDBJ databases">
        <title>Minimal conservation of predation-associated metabolite biosynthetic gene clusters underscores biosynthetic potential of Myxococcota including descriptions for ten novel species: Archangium lansinium sp. nov., Myxococcus landrumus sp. nov., Nannocystis bai.</title>
        <authorList>
            <person name="Ahearne A."/>
            <person name="Stevens C."/>
            <person name="Dowd S."/>
        </authorList>
    </citation>
    <scope>NUCLEOTIDE SEQUENCE [LARGE SCALE GENOMIC DNA]</scope>
    <source>
        <strain evidence="2 3">NCELM</strain>
    </source>
</reference>
<dbReference type="EMBL" id="JAQNDN010000013">
    <property type="protein sequence ID" value="MDC0670782.1"/>
    <property type="molecule type" value="Genomic_DNA"/>
</dbReference>
<keyword evidence="3" id="KW-1185">Reference proteome</keyword>
<evidence type="ECO:0000313" key="2">
    <source>
        <dbReference type="EMBL" id="MDC0670782.1"/>
    </source>
</evidence>
<gene>
    <name evidence="2" type="ORF">POL58_23700</name>
</gene>
<name>A0ABT5B9K8_9BACT</name>